<dbReference type="GO" id="GO:0003676">
    <property type="term" value="F:nucleic acid binding"/>
    <property type="evidence" value="ECO:0007669"/>
    <property type="project" value="InterPro"/>
</dbReference>
<feature type="domain" description="Methyltransferase small" evidence="5">
    <location>
        <begin position="157"/>
        <end position="272"/>
    </location>
</feature>
<dbReference type="Pfam" id="PF23186">
    <property type="entry name" value="DUF7059"/>
    <property type="match status" value="1"/>
</dbReference>
<dbReference type="InterPro" id="IPR007848">
    <property type="entry name" value="Small_mtfrase_dom"/>
</dbReference>
<reference evidence="7 8" key="1">
    <citation type="submission" date="2023-07" db="EMBL/GenBank/DDBJ databases">
        <title>Sorghum-associated microbial communities from plants grown in Nebraska, USA.</title>
        <authorList>
            <person name="Schachtman D."/>
        </authorList>
    </citation>
    <scope>NUCLEOTIDE SEQUENCE [LARGE SCALE GENOMIC DNA]</scope>
    <source>
        <strain evidence="7 8">DS1001</strain>
    </source>
</reference>
<feature type="domain" description="DUF7059" evidence="6">
    <location>
        <begin position="36"/>
        <end position="119"/>
    </location>
</feature>
<dbReference type="GO" id="GO:0008276">
    <property type="term" value="F:protein methyltransferase activity"/>
    <property type="evidence" value="ECO:0007669"/>
    <property type="project" value="TreeGrafter"/>
</dbReference>
<dbReference type="Proteomes" id="UP001239267">
    <property type="component" value="Unassembled WGS sequence"/>
</dbReference>
<evidence type="ECO:0000256" key="4">
    <source>
        <dbReference type="ARBA" id="ARBA00022691"/>
    </source>
</evidence>
<evidence type="ECO:0000256" key="1">
    <source>
        <dbReference type="ARBA" id="ARBA00006149"/>
    </source>
</evidence>
<protein>
    <recommendedName>
        <fullName evidence="9">Methyltransferase family protein</fullName>
    </recommendedName>
</protein>
<dbReference type="AlphaFoldDB" id="A0AAJ1WFZ5"/>
<dbReference type="EMBL" id="JAUSTB010000005">
    <property type="protein sequence ID" value="MDQ0146205.1"/>
    <property type="molecule type" value="Genomic_DNA"/>
</dbReference>
<evidence type="ECO:0000313" key="7">
    <source>
        <dbReference type="EMBL" id="MDQ0146205.1"/>
    </source>
</evidence>
<dbReference type="CDD" id="cd02440">
    <property type="entry name" value="AdoMet_MTases"/>
    <property type="match status" value="1"/>
</dbReference>
<dbReference type="PANTHER" id="PTHR45875">
    <property type="entry name" value="METHYLTRANSFERASE N6AMT1"/>
    <property type="match status" value="1"/>
</dbReference>
<dbReference type="GO" id="GO:0008757">
    <property type="term" value="F:S-adenosylmethionine-dependent methyltransferase activity"/>
    <property type="evidence" value="ECO:0007669"/>
    <property type="project" value="TreeGrafter"/>
</dbReference>
<dbReference type="InterPro" id="IPR029063">
    <property type="entry name" value="SAM-dependent_MTases_sf"/>
</dbReference>
<dbReference type="InterPro" id="IPR002052">
    <property type="entry name" value="DNA_methylase_N6_adenine_CS"/>
</dbReference>
<gene>
    <name evidence="7" type="ORF">J2T23_002098</name>
</gene>
<dbReference type="PANTHER" id="PTHR45875:SF1">
    <property type="entry name" value="METHYLTRANSFERASE N6AMT1"/>
    <property type="match status" value="1"/>
</dbReference>
<dbReference type="SUPFAM" id="SSF53335">
    <property type="entry name" value="S-adenosyl-L-methionine-dependent methyltransferases"/>
    <property type="match status" value="1"/>
</dbReference>
<comment type="caution">
    <text evidence="7">The sequence shown here is derived from an EMBL/GenBank/DDBJ whole genome shotgun (WGS) entry which is preliminary data.</text>
</comment>
<evidence type="ECO:0000256" key="3">
    <source>
        <dbReference type="ARBA" id="ARBA00022679"/>
    </source>
</evidence>
<proteinExistence type="inferred from homology"/>
<dbReference type="PROSITE" id="PS00092">
    <property type="entry name" value="N6_MTASE"/>
    <property type="match status" value="1"/>
</dbReference>
<dbReference type="GO" id="GO:0035657">
    <property type="term" value="C:eRF1 methyltransferase complex"/>
    <property type="evidence" value="ECO:0007669"/>
    <property type="project" value="TreeGrafter"/>
</dbReference>
<keyword evidence="2" id="KW-0489">Methyltransferase</keyword>
<sequence length="549" mass="58207">MPASPYEFTAGNTPDAPRSDLPALLSALAADLRGLDYTLDGVAQLLGPEASSALNRDQIIPAVLAVEQAVRADAGTVPLAAVVRLWLLAEPQEKETLDAALPGTGADGLVELGLVQPVPRSGLLTAKADLRPYGWDRNGDGSGGAELWVASDLAAHQQAGVLRHDHVLGIGQASTTLVQTTIRRHTERALDLGTGCGIQAFHLLHHCQHVTATDISARALAYARFNILLNAEALSVDPARLEDRVSLRLGSLLEPVAGEEFGLVVSNPPFVITPRSAGEDAADQFTYRDGGLPGDGIVASLVARLPGVLAPGGWAQMLGNWEVAAGSSWEERPQSWVRQGTDAWFIQRELVSPEQYAETWLRDASESRDRQHYRDAYAAYLADFGSRDVAGIGFGMVWLRRPADGKPAAISRFEEITYPIEQPIGPHLGAAVERSDWLAAHDLAGTHLLVADDVTEERHQRPGAEHPGVILLRQGAGLRRTNLMSTELAGFVSACDGDLTAGQIAGALEALLGGGEGFDAGTFQGALLADVANLVRDGFLVPAGNPALE</sequence>
<name>A0AAJ1WFZ5_9MICC</name>
<organism evidence="7 8">
    <name type="scientific">Pseudarthrobacter niigatensis</name>
    <dbReference type="NCBI Taxonomy" id="369935"/>
    <lineage>
        <taxon>Bacteria</taxon>
        <taxon>Bacillati</taxon>
        <taxon>Actinomycetota</taxon>
        <taxon>Actinomycetes</taxon>
        <taxon>Micrococcales</taxon>
        <taxon>Micrococcaceae</taxon>
        <taxon>Pseudarthrobacter</taxon>
    </lineage>
</organism>
<accession>A0AAJ1WFZ5</accession>
<keyword evidence="4" id="KW-0949">S-adenosyl-L-methionine</keyword>
<keyword evidence="8" id="KW-1185">Reference proteome</keyword>
<keyword evidence="3" id="KW-0808">Transferase</keyword>
<evidence type="ECO:0008006" key="9">
    <source>
        <dbReference type="Google" id="ProtNLM"/>
    </source>
</evidence>
<dbReference type="GO" id="GO:0032259">
    <property type="term" value="P:methylation"/>
    <property type="evidence" value="ECO:0007669"/>
    <property type="project" value="UniProtKB-KW"/>
</dbReference>
<dbReference type="Gene3D" id="3.40.50.150">
    <property type="entry name" value="Vaccinia Virus protein VP39"/>
    <property type="match status" value="1"/>
</dbReference>
<comment type="similarity">
    <text evidence="1">Belongs to the eukaryotic/archaeal PrmC-related family.</text>
</comment>
<dbReference type="GO" id="GO:0008170">
    <property type="term" value="F:N-methyltransferase activity"/>
    <property type="evidence" value="ECO:0007669"/>
    <property type="project" value="UniProtKB-ARBA"/>
</dbReference>
<dbReference type="Pfam" id="PF05175">
    <property type="entry name" value="MTS"/>
    <property type="match status" value="1"/>
</dbReference>
<dbReference type="InterPro" id="IPR055487">
    <property type="entry name" value="DUF7059"/>
</dbReference>
<evidence type="ECO:0000259" key="5">
    <source>
        <dbReference type="Pfam" id="PF05175"/>
    </source>
</evidence>
<evidence type="ECO:0000256" key="2">
    <source>
        <dbReference type="ARBA" id="ARBA00022603"/>
    </source>
</evidence>
<dbReference type="InterPro" id="IPR052190">
    <property type="entry name" value="Euk-Arch_PrmC-MTase"/>
</dbReference>
<dbReference type="RefSeq" id="WP_307359687.1">
    <property type="nucleotide sequence ID" value="NZ_JAUSTB010000005.1"/>
</dbReference>
<evidence type="ECO:0000313" key="8">
    <source>
        <dbReference type="Proteomes" id="UP001239267"/>
    </source>
</evidence>
<evidence type="ECO:0000259" key="6">
    <source>
        <dbReference type="Pfam" id="PF23186"/>
    </source>
</evidence>